<evidence type="ECO:0000256" key="1">
    <source>
        <dbReference type="SAM" id="MobiDB-lite"/>
    </source>
</evidence>
<protein>
    <submittedName>
        <fullName evidence="2">Cdc37 protein</fullName>
    </submittedName>
</protein>
<keyword evidence="3" id="KW-1185">Reference proteome</keyword>
<name>A0A812L1D2_SYMPI</name>
<sequence length="74" mass="8413">MMQPPPQEASATPSWHYEQQMRLEQLLSQLMQQGEGGANASFPAGHHPHQPHQQHPQHQPHQPHQSHQPVPGDR</sequence>
<accession>A0A812L1D2</accession>
<gene>
    <name evidence="2" type="primary">Cdc37</name>
    <name evidence="2" type="ORF">SPIL2461_LOCUS4047</name>
</gene>
<feature type="compositionally biased region" description="Low complexity" evidence="1">
    <location>
        <begin position="53"/>
        <end position="74"/>
    </location>
</feature>
<proteinExistence type="predicted"/>
<comment type="caution">
    <text evidence="2">The sequence shown here is derived from an EMBL/GenBank/DDBJ whole genome shotgun (WGS) entry which is preliminary data.</text>
</comment>
<organism evidence="2 3">
    <name type="scientific">Symbiodinium pilosum</name>
    <name type="common">Dinoflagellate</name>
    <dbReference type="NCBI Taxonomy" id="2952"/>
    <lineage>
        <taxon>Eukaryota</taxon>
        <taxon>Sar</taxon>
        <taxon>Alveolata</taxon>
        <taxon>Dinophyceae</taxon>
        <taxon>Suessiales</taxon>
        <taxon>Symbiodiniaceae</taxon>
        <taxon>Symbiodinium</taxon>
    </lineage>
</organism>
<feature type="region of interest" description="Disordered" evidence="1">
    <location>
        <begin position="1"/>
        <end position="20"/>
    </location>
</feature>
<reference evidence="2" key="1">
    <citation type="submission" date="2021-02" db="EMBL/GenBank/DDBJ databases">
        <authorList>
            <person name="Dougan E. K."/>
            <person name="Rhodes N."/>
            <person name="Thang M."/>
            <person name="Chan C."/>
        </authorList>
    </citation>
    <scope>NUCLEOTIDE SEQUENCE</scope>
</reference>
<evidence type="ECO:0000313" key="3">
    <source>
        <dbReference type="Proteomes" id="UP000649617"/>
    </source>
</evidence>
<evidence type="ECO:0000313" key="2">
    <source>
        <dbReference type="EMBL" id="CAE7239604.1"/>
    </source>
</evidence>
<feature type="region of interest" description="Disordered" evidence="1">
    <location>
        <begin position="28"/>
        <end position="74"/>
    </location>
</feature>
<dbReference type="EMBL" id="CAJNIZ010005181">
    <property type="protein sequence ID" value="CAE7239604.1"/>
    <property type="molecule type" value="Genomic_DNA"/>
</dbReference>
<feature type="non-terminal residue" evidence="2">
    <location>
        <position position="1"/>
    </location>
</feature>
<dbReference type="AlphaFoldDB" id="A0A812L1D2"/>
<dbReference type="Proteomes" id="UP000649617">
    <property type="component" value="Unassembled WGS sequence"/>
</dbReference>